<dbReference type="InterPro" id="IPR058923">
    <property type="entry name" value="RCC1-like_dom"/>
</dbReference>
<sequence>MFFRTCQSLRDPLKLAVNSRLSVQIAAKLPSLLTSMPTCVLSPGLTDEVPVELEDEGNVWSVFYQLFQLFEELLGIKSDCMGEEKVCLSASDRATVVVAYVALSLKWGRLGYLLKGIKLLLENDAELGGVRLEPLQPLFRELAEASVERAQTTIGEEDQPCGYLMSFGKGDHGKLGHGQCVHVSCQEGNCTENKLVPTMIAATRDILFRRIDSLSTHSIAITAKGDAMAWGNGDKYRLGHGSSTKEYTPRMIEHLRLKGRVRDLACGLGHTLALMESGELFAWGNGSNGRLGLGDTNDRPESCSTSVPVRFRHIFCGASHSLGLSWDGRAYTWGKNNQGQCGHGHTNDQWTIQEIESFEDGEEAECVTYAAGGWEHTLFSTASGRVYSCGCGYKDSRRAGIPPVLGHGDCDRRLKPTLIQSLEDAREEIVKVACGWDHSLAVSASGKVYTWGSGTNGKLGHGDEESFDTPTLVRTMEGRHVKDAKAGCEHTVFLTYDHELWSCGQGDSGRLGHGDSQTRKRPTKIGLFV</sequence>
<dbReference type="Pfam" id="PF00415">
    <property type="entry name" value="RCC1"/>
    <property type="match status" value="1"/>
</dbReference>
<keyword evidence="1" id="KW-0677">Repeat</keyword>
<dbReference type="InterPro" id="IPR051210">
    <property type="entry name" value="Ub_ligase/GEF_domain"/>
</dbReference>
<organism evidence="4 5">
    <name type="scientific">Phytophthora infestans (strain T30-4)</name>
    <name type="common">Potato late blight agent</name>
    <dbReference type="NCBI Taxonomy" id="403677"/>
    <lineage>
        <taxon>Eukaryota</taxon>
        <taxon>Sar</taxon>
        <taxon>Stramenopiles</taxon>
        <taxon>Oomycota</taxon>
        <taxon>Peronosporomycetes</taxon>
        <taxon>Peronosporales</taxon>
        <taxon>Peronosporaceae</taxon>
        <taxon>Phytophthora</taxon>
    </lineage>
</organism>
<evidence type="ECO:0000313" key="4">
    <source>
        <dbReference type="EMBL" id="EEY69223.1"/>
    </source>
</evidence>
<dbReference type="Proteomes" id="UP000006643">
    <property type="component" value="Unassembled WGS sequence"/>
</dbReference>
<dbReference type="Pfam" id="PF25390">
    <property type="entry name" value="WD40_RLD"/>
    <property type="match status" value="1"/>
</dbReference>
<dbReference type="SUPFAM" id="SSF50985">
    <property type="entry name" value="RCC1/BLIP-II"/>
    <property type="match status" value="2"/>
</dbReference>
<dbReference type="Gene3D" id="2.130.10.30">
    <property type="entry name" value="Regulator of chromosome condensation 1/beta-lactamase-inhibitor protein II"/>
    <property type="match status" value="3"/>
</dbReference>
<dbReference type="OrthoDB" id="10256179at2759"/>
<feature type="repeat" description="RCC1" evidence="2">
    <location>
        <begin position="328"/>
        <end position="383"/>
    </location>
</feature>
<dbReference type="PROSITE" id="PS00626">
    <property type="entry name" value="RCC1_2"/>
    <property type="match status" value="2"/>
</dbReference>
<feature type="domain" description="RCC1-like" evidence="3">
    <location>
        <begin position="162"/>
        <end position="473"/>
    </location>
</feature>
<proteinExistence type="predicted"/>
<evidence type="ECO:0000256" key="1">
    <source>
        <dbReference type="ARBA" id="ARBA00022737"/>
    </source>
</evidence>
<gene>
    <name evidence="4" type="ORF">PITG_05428</name>
</gene>
<dbReference type="VEuPathDB" id="FungiDB:PITG_05428"/>
<dbReference type="InParanoid" id="D0N2T1"/>
<dbReference type="PANTHER" id="PTHR22870">
    <property type="entry name" value="REGULATOR OF CHROMOSOME CONDENSATION"/>
    <property type="match status" value="1"/>
</dbReference>
<evidence type="ECO:0000256" key="2">
    <source>
        <dbReference type="PROSITE-ProRule" id="PRU00235"/>
    </source>
</evidence>
<dbReference type="KEGG" id="pif:PITG_05428"/>
<dbReference type="InterPro" id="IPR000408">
    <property type="entry name" value="Reg_chr_condens"/>
</dbReference>
<dbReference type="PROSITE" id="PS50012">
    <property type="entry name" value="RCC1_3"/>
    <property type="match status" value="6"/>
</dbReference>
<keyword evidence="5" id="KW-1185">Reference proteome</keyword>
<feature type="repeat" description="RCC1" evidence="2">
    <location>
        <begin position="446"/>
        <end position="497"/>
    </location>
</feature>
<dbReference type="AlphaFoldDB" id="D0N2T1"/>
<dbReference type="GeneID" id="9463442"/>
<evidence type="ECO:0000313" key="5">
    <source>
        <dbReference type="Proteomes" id="UP000006643"/>
    </source>
</evidence>
<evidence type="ECO:0000259" key="3">
    <source>
        <dbReference type="Pfam" id="PF25390"/>
    </source>
</evidence>
<feature type="repeat" description="RCC1" evidence="2">
    <location>
        <begin position="162"/>
        <end position="224"/>
    </location>
</feature>
<dbReference type="InterPro" id="IPR009091">
    <property type="entry name" value="RCC1/BLIP-II"/>
</dbReference>
<name>D0N2T1_PHYIT</name>
<dbReference type="EMBL" id="DS028124">
    <property type="protein sequence ID" value="EEY69223.1"/>
    <property type="molecule type" value="Genomic_DNA"/>
</dbReference>
<feature type="repeat" description="RCC1" evidence="2">
    <location>
        <begin position="225"/>
        <end position="277"/>
    </location>
</feature>
<feature type="repeat" description="RCC1" evidence="2">
    <location>
        <begin position="278"/>
        <end position="327"/>
    </location>
</feature>
<protein>
    <recommendedName>
        <fullName evidence="3">RCC1-like domain-containing protein</fullName>
    </recommendedName>
</protein>
<dbReference type="PRINTS" id="PR00633">
    <property type="entry name" value="RCCNDNSATION"/>
</dbReference>
<dbReference type="RefSeq" id="XP_002999077.1">
    <property type="nucleotide sequence ID" value="XM_002999031.1"/>
</dbReference>
<feature type="repeat" description="RCC1" evidence="2">
    <location>
        <begin position="384"/>
        <end position="445"/>
    </location>
</feature>
<accession>D0N2T1</accession>
<dbReference type="PANTHER" id="PTHR22870:SF360">
    <property type="entry name" value="ULTRAVIOLET-B RECEPTOR UVR8"/>
    <property type="match status" value="1"/>
</dbReference>
<dbReference type="HOGENOM" id="CLU_020905_0_0_1"/>
<dbReference type="eggNOG" id="KOG1426">
    <property type="taxonomic scope" value="Eukaryota"/>
</dbReference>
<dbReference type="STRING" id="403677.D0N2T1"/>
<reference evidence="5" key="1">
    <citation type="journal article" date="2009" name="Nature">
        <title>Genome sequence and analysis of the Irish potato famine pathogen Phytophthora infestans.</title>
        <authorList>
            <consortium name="The Broad Institute Genome Sequencing Platform"/>
            <person name="Haas B.J."/>
            <person name="Kamoun S."/>
            <person name="Zody M.C."/>
            <person name="Jiang R.H."/>
            <person name="Handsaker R.E."/>
            <person name="Cano L.M."/>
            <person name="Grabherr M."/>
            <person name="Kodira C.D."/>
            <person name="Raffaele S."/>
            <person name="Torto-Alalibo T."/>
            <person name="Bozkurt T.O."/>
            <person name="Ah-Fong A.M."/>
            <person name="Alvarado L."/>
            <person name="Anderson V.L."/>
            <person name="Armstrong M.R."/>
            <person name="Avrova A."/>
            <person name="Baxter L."/>
            <person name="Beynon J."/>
            <person name="Boevink P.C."/>
            <person name="Bollmann S.R."/>
            <person name="Bos J.I."/>
            <person name="Bulone V."/>
            <person name="Cai G."/>
            <person name="Cakir C."/>
            <person name="Carrington J.C."/>
            <person name="Chawner M."/>
            <person name="Conti L."/>
            <person name="Costanzo S."/>
            <person name="Ewan R."/>
            <person name="Fahlgren N."/>
            <person name="Fischbach M.A."/>
            <person name="Fugelstad J."/>
            <person name="Gilroy E.M."/>
            <person name="Gnerre S."/>
            <person name="Green P.J."/>
            <person name="Grenville-Briggs L.J."/>
            <person name="Griffith J."/>
            <person name="Grunwald N.J."/>
            <person name="Horn K."/>
            <person name="Horner N.R."/>
            <person name="Hu C.H."/>
            <person name="Huitema E."/>
            <person name="Jeong D.H."/>
            <person name="Jones A.M."/>
            <person name="Jones J.D."/>
            <person name="Jones R.W."/>
            <person name="Karlsson E.K."/>
            <person name="Kunjeti S.G."/>
            <person name="Lamour K."/>
            <person name="Liu Z."/>
            <person name="Ma L."/>
            <person name="Maclean D."/>
            <person name="Chibucos M.C."/>
            <person name="McDonald H."/>
            <person name="McWalters J."/>
            <person name="Meijer H.J."/>
            <person name="Morgan W."/>
            <person name="Morris P.F."/>
            <person name="Munro C.A."/>
            <person name="O'Neill K."/>
            <person name="Ospina-Giraldo M."/>
            <person name="Pinzon A."/>
            <person name="Pritchard L."/>
            <person name="Ramsahoye B."/>
            <person name="Ren Q."/>
            <person name="Restrepo S."/>
            <person name="Roy S."/>
            <person name="Sadanandom A."/>
            <person name="Savidor A."/>
            <person name="Schornack S."/>
            <person name="Schwartz D.C."/>
            <person name="Schumann U.D."/>
            <person name="Schwessinger B."/>
            <person name="Seyer L."/>
            <person name="Sharpe T."/>
            <person name="Silvar C."/>
            <person name="Song J."/>
            <person name="Studholme D.J."/>
            <person name="Sykes S."/>
            <person name="Thines M."/>
            <person name="van de Vondervoort P.J."/>
            <person name="Phuntumart V."/>
            <person name="Wawra S."/>
            <person name="Weide R."/>
            <person name="Win J."/>
            <person name="Young C."/>
            <person name="Zhou S."/>
            <person name="Fry W."/>
            <person name="Meyers B.C."/>
            <person name="van West P."/>
            <person name="Ristaino J."/>
            <person name="Govers F."/>
            <person name="Birch P.R."/>
            <person name="Whisson S.C."/>
            <person name="Judelson H.S."/>
            <person name="Nusbaum C."/>
        </authorList>
    </citation>
    <scope>NUCLEOTIDE SEQUENCE [LARGE SCALE GENOMIC DNA]</scope>
    <source>
        <strain evidence="5">T30-4</strain>
    </source>
</reference>
<dbReference type="OMA" id="LNNGRME"/>